<dbReference type="Pfam" id="PF13087">
    <property type="entry name" value="AAA_12"/>
    <property type="match status" value="1"/>
</dbReference>
<dbReference type="PANTHER" id="PTHR43788">
    <property type="entry name" value="DNA2/NAM7 HELICASE FAMILY MEMBER"/>
    <property type="match status" value="1"/>
</dbReference>
<name>A0A4S8QAA1_9ACTN</name>
<accession>A0A4S8QAA1</accession>
<dbReference type="OrthoDB" id="3197455at2"/>
<dbReference type="PANTHER" id="PTHR43788:SF8">
    <property type="entry name" value="DNA-BINDING PROTEIN SMUBP-2"/>
    <property type="match status" value="1"/>
</dbReference>
<keyword evidence="5" id="KW-0067">ATP-binding</keyword>
<dbReference type="GO" id="GO:0005524">
    <property type="term" value="F:ATP binding"/>
    <property type="evidence" value="ECO:0007669"/>
    <property type="project" value="UniProtKB-KW"/>
</dbReference>
<reference evidence="7 8" key="2">
    <citation type="submission" date="2019-05" db="EMBL/GenBank/DDBJ databases">
        <title>Glycomyces buryatensis sp. nov.</title>
        <authorList>
            <person name="Nikitina E."/>
        </authorList>
    </citation>
    <scope>NUCLEOTIDE SEQUENCE [LARGE SCALE GENOMIC DNA]</scope>
    <source>
        <strain evidence="7 8">18</strain>
    </source>
</reference>
<evidence type="ECO:0000259" key="6">
    <source>
        <dbReference type="SMART" id="SM00382"/>
    </source>
</evidence>
<feature type="domain" description="AAA+ ATPase" evidence="6">
    <location>
        <begin position="246"/>
        <end position="610"/>
    </location>
</feature>
<reference evidence="8" key="1">
    <citation type="submission" date="2019-04" db="EMBL/GenBank/DDBJ databases">
        <title>Nocardioides xinjiangensis sp. nov.</title>
        <authorList>
            <person name="Liu S."/>
        </authorList>
    </citation>
    <scope>NUCLEOTIDE SEQUENCE [LARGE SCALE GENOMIC DNA]</scope>
    <source>
        <strain evidence="8">18</strain>
    </source>
</reference>
<evidence type="ECO:0000313" key="7">
    <source>
        <dbReference type="EMBL" id="THV39705.1"/>
    </source>
</evidence>
<evidence type="ECO:0000256" key="1">
    <source>
        <dbReference type="ARBA" id="ARBA00007913"/>
    </source>
</evidence>
<dbReference type="InterPro" id="IPR003593">
    <property type="entry name" value="AAA+_ATPase"/>
</dbReference>
<keyword evidence="2" id="KW-0547">Nucleotide-binding</keyword>
<proteinExistence type="inferred from homology"/>
<dbReference type="Gene3D" id="3.40.50.300">
    <property type="entry name" value="P-loop containing nucleotide triphosphate hydrolases"/>
    <property type="match status" value="3"/>
</dbReference>
<gene>
    <name evidence="7" type="ORF">FAB82_17155</name>
</gene>
<evidence type="ECO:0000256" key="4">
    <source>
        <dbReference type="ARBA" id="ARBA00022806"/>
    </source>
</evidence>
<dbReference type="SMART" id="SM00382">
    <property type="entry name" value="AAA"/>
    <property type="match status" value="1"/>
</dbReference>
<comment type="similarity">
    <text evidence="1">Belongs to the DNA2/NAM7 helicase family.</text>
</comment>
<keyword evidence="4" id="KW-0347">Helicase</keyword>
<organism evidence="7 8">
    <name type="scientific">Glycomyces buryatensis</name>
    <dbReference type="NCBI Taxonomy" id="2570927"/>
    <lineage>
        <taxon>Bacteria</taxon>
        <taxon>Bacillati</taxon>
        <taxon>Actinomycetota</taxon>
        <taxon>Actinomycetes</taxon>
        <taxon>Glycomycetales</taxon>
        <taxon>Glycomycetaceae</taxon>
        <taxon>Glycomyces</taxon>
    </lineage>
</organism>
<evidence type="ECO:0000256" key="5">
    <source>
        <dbReference type="ARBA" id="ARBA00022840"/>
    </source>
</evidence>
<dbReference type="InterPro" id="IPR041679">
    <property type="entry name" value="DNA2/NAM7-like_C"/>
</dbReference>
<dbReference type="Pfam" id="PF13086">
    <property type="entry name" value="AAA_11"/>
    <property type="match status" value="1"/>
</dbReference>
<evidence type="ECO:0000313" key="8">
    <source>
        <dbReference type="Proteomes" id="UP000308760"/>
    </source>
</evidence>
<dbReference type="InterPro" id="IPR050534">
    <property type="entry name" value="Coronavir_polyprotein_1ab"/>
</dbReference>
<evidence type="ECO:0000256" key="3">
    <source>
        <dbReference type="ARBA" id="ARBA00022801"/>
    </source>
</evidence>
<protein>
    <recommendedName>
        <fullName evidence="6">AAA+ ATPase domain-containing protein</fullName>
    </recommendedName>
</protein>
<evidence type="ECO:0000256" key="2">
    <source>
        <dbReference type="ARBA" id="ARBA00022741"/>
    </source>
</evidence>
<dbReference type="RefSeq" id="WP_136535762.1">
    <property type="nucleotide sequence ID" value="NZ_STGY01000064.1"/>
</dbReference>
<keyword evidence="8" id="KW-1185">Reference proteome</keyword>
<comment type="caution">
    <text evidence="7">The sequence shown here is derived from an EMBL/GenBank/DDBJ whole genome shotgun (WGS) entry which is preliminary data.</text>
</comment>
<keyword evidence="3" id="KW-0378">Hydrolase</keyword>
<dbReference type="EMBL" id="STGY01000064">
    <property type="protein sequence ID" value="THV39705.1"/>
    <property type="molecule type" value="Genomic_DNA"/>
</dbReference>
<dbReference type="InterPro" id="IPR041677">
    <property type="entry name" value="DNA2/NAM7_AAA_11"/>
</dbReference>
<dbReference type="GO" id="GO:0004386">
    <property type="term" value="F:helicase activity"/>
    <property type="evidence" value="ECO:0007669"/>
    <property type="project" value="UniProtKB-KW"/>
</dbReference>
<sequence>MSASRLLRALADLAPAPNLSKQRLVRDQLGKQFAWGSALDSVDHAGELEKYDELHRDERLLRQGWGIVMGRTEVDGKMQRVRVPLVSRPVRLRSDPANKSEQQVIPAGDLEVHAALAGTEFGSKLEDIFDPERRDEVMADTAWLPKAAAAAGFKGAAVWHIPPQSERDRLVVVPRAVVYIAPETMPAPIAAGLREWANRSGIEDTALAAIYEADDDDYESEADARAPYCSLPLSREQAAAVVGARTAPVTVVAGAPGCGKSHTLAAIALDAIAAGRSVLIATQSVHAADVLADLLDRNPGPTPVHFGDSERRERFLTALGTGTGKGHKAREVERRRLAAAEAVEYAGRVESEIADWLDLETRRGRAEDLPLFLLDDFPGLREADLDEADGLLALAAEIDQGGWWNRWRARRAAKRLRVLAGGEGSPTAIARAVRAARDQRGAARLAAAGGLRLAPLWRSLEAADAEAAVAIGQLAKVESASAERRGGTARRSVASLAAALRQGNRPQRRARLEKVGGATLLRAMPLWIGTVADVEDVLPAHAGMFDLVILDEASHINQLRAAPVLARARRAVVAGDPRQLRFVSFASTARTDEVLERHGLSGRAGQLDIGKVSAYDLACGAGPVDELTEHHRSVPHLIGFSAAKFYHGRVKPITTHPRNHDADVIAVHRVEAAASVDGVVAAEVDRSVELLSELVESGAKSLAVISPFRAQAEAIEAAILNRFDLETIRRHRMRAGTVHAFQGSEAETVVVALGVAEGDSAGRRRFAAGANLFNVMITRARDHLHVVTAIGAADGLIGEFLRYADRPPREPGDGEGIGGWTAKLADALELAEVPVRRAYPVGHWTVDLVVGEDERAIGVIGAVHPEGPAAHAARHRALRRAGWRIVEAYPSAYGDEPSLAAVEILSDLGRSDLSR</sequence>
<dbReference type="GO" id="GO:0016787">
    <property type="term" value="F:hydrolase activity"/>
    <property type="evidence" value="ECO:0007669"/>
    <property type="project" value="UniProtKB-KW"/>
</dbReference>
<dbReference type="AlphaFoldDB" id="A0A4S8QAA1"/>
<dbReference type="InterPro" id="IPR027417">
    <property type="entry name" value="P-loop_NTPase"/>
</dbReference>
<dbReference type="SUPFAM" id="SSF52540">
    <property type="entry name" value="P-loop containing nucleoside triphosphate hydrolases"/>
    <property type="match status" value="1"/>
</dbReference>
<dbReference type="Proteomes" id="UP000308760">
    <property type="component" value="Unassembled WGS sequence"/>
</dbReference>